<feature type="transmembrane region" description="Helical" evidence="1">
    <location>
        <begin position="369"/>
        <end position="390"/>
    </location>
</feature>
<accession>A0A2W4RB79</accession>
<dbReference type="Pfam" id="PF11902">
    <property type="entry name" value="DUF3422"/>
    <property type="match status" value="1"/>
</dbReference>
<dbReference type="InterPro" id="IPR021830">
    <property type="entry name" value="DUF3422"/>
</dbReference>
<evidence type="ECO:0000256" key="1">
    <source>
        <dbReference type="SAM" id="Phobius"/>
    </source>
</evidence>
<gene>
    <name evidence="2" type="ORF">DM484_08470</name>
</gene>
<evidence type="ECO:0000313" key="3">
    <source>
        <dbReference type="Proteomes" id="UP000249396"/>
    </source>
</evidence>
<feature type="transmembrane region" description="Helical" evidence="1">
    <location>
        <begin position="402"/>
        <end position="421"/>
    </location>
</feature>
<name>A0A2W4RB79_9GAMM</name>
<keyword evidence="1" id="KW-0812">Transmembrane</keyword>
<dbReference type="EMBL" id="QJPH01000269">
    <property type="protein sequence ID" value="PZN81321.1"/>
    <property type="molecule type" value="Genomic_DNA"/>
</dbReference>
<organism evidence="2 3">
    <name type="scientific">Candidatus Methylumidiphilus alinenensis</name>
    <dbReference type="NCBI Taxonomy" id="2202197"/>
    <lineage>
        <taxon>Bacteria</taxon>
        <taxon>Pseudomonadati</taxon>
        <taxon>Pseudomonadota</taxon>
        <taxon>Gammaproteobacteria</taxon>
        <taxon>Methylococcales</taxon>
        <taxon>Candidatus Methylumidiphilus</taxon>
    </lineage>
</organism>
<keyword evidence="1" id="KW-0472">Membrane</keyword>
<sequence length="435" mass="49258">MKYLTECPERKLLNDDIHARPYLELNPPEQVSYLALLVDREERLRESEHLRLLCTHFGRPDAVNLDSKDISIDFGLFRFKMEVHAEYTHYKFIRQSSLMDPFAEPPILSVPEDWLRGLPGRLLVGIQVAIVDSSTSKLNLSPENLPRYFDGNRLIGGKIAGGNGVAYSDFIIHDDGFSRLLIANHHFAPGQAGRCLQRLLEIETYRMLALLGLPKARAIMPELPRADRQLVELTAALDEDDGHSDEALLDVLTQLAATVENKVSATYARFNATRNYASLVNIRLEQLRESKIEGVPSFTEFLERRLSPAVNTCNSVDHWLHQLAQRISNVNQLLLTRIDVRRKQQNQDILESLNRRAKMQLRLQQAIEGLSVMAITYTAVSLLGLVLAGVKSIGINIKSDLALALLIPIIGYFVYLGVVHIHETIEKEDREQNDR</sequence>
<proteinExistence type="predicted"/>
<protein>
    <submittedName>
        <fullName evidence="2">DUF3422 domain-containing protein</fullName>
    </submittedName>
</protein>
<dbReference type="AlphaFoldDB" id="A0A2W4RB79"/>
<dbReference type="Proteomes" id="UP000249396">
    <property type="component" value="Unassembled WGS sequence"/>
</dbReference>
<keyword evidence="1" id="KW-1133">Transmembrane helix</keyword>
<reference evidence="2 3" key="1">
    <citation type="journal article" date="2018" name="Aquat. Microb. Ecol.">
        <title>Gammaproteobacterial methanotrophs dominate.</title>
        <authorList>
            <person name="Rissanen A.J."/>
            <person name="Saarenheimo J."/>
            <person name="Tiirola M."/>
            <person name="Peura S."/>
            <person name="Aalto S.L."/>
            <person name="Karvinen A."/>
            <person name="Nykanen H."/>
        </authorList>
    </citation>
    <scope>NUCLEOTIDE SEQUENCE [LARGE SCALE GENOMIC DNA]</scope>
    <source>
        <strain evidence="2">AMbin10</strain>
    </source>
</reference>
<comment type="caution">
    <text evidence="2">The sequence shown here is derived from an EMBL/GenBank/DDBJ whole genome shotgun (WGS) entry which is preliminary data.</text>
</comment>
<evidence type="ECO:0000313" key="2">
    <source>
        <dbReference type="EMBL" id="PZN81321.1"/>
    </source>
</evidence>